<name>A0A0R1V538_9LACO</name>
<dbReference type="Proteomes" id="UP000051166">
    <property type="component" value="Unassembled WGS sequence"/>
</dbReference>
<dbReference type="Gene3D" id="3.10.450.50">
    <property type="match status" value="1"/>
</dbReference>
<evidence type="ECO:0000313" key="1">
    <source>
        <dbReference type="EMBL" id="KRM00625.1"/>
    </source>
</evidence>
<sequence length="126" mass="14911">MKEGKYMDSKSQIIEQYFKLSDLASNDEQALHEIIQFFSKRAVIKGANGFIADNPTKVEEFFENFFKDNRELRHLFRVVINDDKYQAEWAVAGRKRSGKIFAFHGFDIYEFDQQNKISFLKVKLEK</sequence>
<gene>
    <name evidence="1" type="ORF">FD50_GL002351</name>
</gene>
<dbReference type="InterPro" id="IPR032710">
    <property type="entry name" value="NTF2-like_dom_sf"/>
</dbReference>
<dbReference type="EMBL" id="AZFQ01000004">
    <property type="protein sequence ID" value="KRM00625.1"/>
    <property type="molecule type" value="Genomic_DNA"/>
</dbReference>
<accession>A0A0R1V538</accession>
<evidence type="ECO:0000313" key="2">
    <source>
        <dbReference type="Proteomes" id="UP000051166"/>
    </source>
</evidence>
<dbReference type="STRING" id="1423801.FD50_GL002351"/>
<dbReference type="SUPFAM" id="SSF54427">
    <property type="entry name" value="NTF2-like"/>
    <property type="match status" value="1"/>
</dbReference>
<proteinExistence type="predicted"/>
<reference evidence="1 2" key="1">
    <citation type="journal article" date="2015" name="Genome Announc.">
        <title>Expanding the biotechnology potential of lactobacilli through comparative genomics of 213 strains and associated genera.</title>
        <authorList>
            <person name="Sun Z."/>
            <person name="Harris H.M."/>
            <person name="McCann A."/>
            <person name="Guo C."/>
            <person name="Argimon S."/>
            <person name="Zhang W."/>
            <person name="Yang X."/>
            <person name="Jeffery I.B."/>
            <person name="Cooney J.C."/>
            <person name="Kagawa T.F."/>
            <person name="Liu W."/>
            <person name="Song Y."/>
            <person name="Salvetti E."/>
            <person name="Wrobel A."/>
            <person name="Rasinkangas P."/>
            <person name="Parkhill J."/>
            <person name="Rea M.C."/>
            <person name="O'Sullivan O."/>
            <person name="Ritari J."/>
            <person name="Douillard F.P."/>
            <person name="Paul Ross R."/>
            <person name="Yang R."/>
            <person name="Briner A.E."/>
            <person name="Felis G.E."/>
            <person name="de Vos W.M."/>
            <person name="Barrangou R."/>
            <person name="Klaenhammer T.R."/>
            <person name="Caufield P.W."/>
            <person name="Cui Y."/>
            <person name="Zhang H."/>
            <person name="O'Toole P.W."/>
        </authorList>
    </citation>
    <scope>NUCLEOTIDE SEQUENCE [LARGE SCALE GENOMIC DNA]</scope>
    <source>
        <strain evidence="1 2">DSM 16230</strain>
    </source>
</reference>
<keyword evidence="2" id="KW-1185">Reference proteome</keyword>
<comment type="caution">
    <text evidence="1">The sequence shown here is derived from an EMBL/GenBank/DDBJ whole genome shotgun (WGS) entry which is preliminary data.</text>
</comment>
<dbReference type="AlphaFoldDB" id="A0A0R1V538"/>
<organism evidence="1 2">
    <name type="scientific">Liquorilactobacillus satsumensis DSM 16230 = JCM 12392</name>
    <dbReference type="NCBI Taxonomy" id="1423801"/>
    <lineage>
        <taxon>Bacteria</taxon>
        <taxon>Bacillati</taxon>
        <taxon>Bacillota</taxon>
        <taxon>Bacilli</taxon>
        <taxon>Lactobacillales</taxon>
        <taxon>Lactobacillaceae</taxon>
        <taxon>Liquorilactobacillus</taxon>
    </lineage>
</organism>
<protein>
    <recommendedName>
        <fullName evidence="3">SnoaL-like domain-containing protein</fullName>
    </recommendedName>
</protein>
<dbReference type="PATRIC" id="fig|1423801.4.peg.2406"/>
<evidence type="ECO:0008006" key="3">
    <source>
        <dbReference type="Google" id="ProtNLM"/>
    </source>
</evidence>